<dbReference type="EMBL" id="CAMPGE010020505">
    <property type="protein sequence ID" value="CAI2378742.1"/>
    <property type="molecule type" value="Genomic_DNA"/>
</dbReference>
<protein>
    <recommendedName>
        <fullName evidence="3">Peptidase C1A papain C-terminal domain-containing protein</fullName>
    </recommendedName>
</protein>
<dbReference type="SMART" id="SM00645">
    <property type="entry name" value="Pept_C1"/>
    <property type="match status" value="1"/>
</dbReference>
<dbReference type="Pfam" id="PF00112">
    <property type="entry name" value="Peptidase_C1"/>
    <property type="match status" value="1"/>
</dbReference>
<evidence type="ECO:0000256" key="1">
    <source>
        <dbReference type="ARBA" id="ARBA00008455"/>
    </source>
</evidence>
<keyword evidence="2" id="KW-0865">Zymogen</keyword>
<evidence type="ECO:0000256" key="2">
    <source>
        <dbReference type="ARBA" id="ARBA00023145"/>
    </source>
</evidence>
<accession>A0AAD2D3G6</accession>
<dbReference type="AlphaFoldDB" id="A0AAD2D3G6"/>
<dbReference type="InterPro" id="IPR013128">
    <property type="entry name" value="Peptidase_C1A"/>
</dbReference>
<gene>
    <name evidence="4" type="ORF">ECRASSUSDP1_LOCUS20142</name>
</gene>
<keyword evidence="5" id="KW-1185">Reference proteome</keyword>
<evidence type="ECO:0000313" key="4">
    <source>
        <dbReference type="EMBL" id="CAI2378742.1"/>
    </source>
</evidence>
<dbReference type="Gene3D" id="3.90.70.10">
    <property type="entry name" value="Cysteine proteinases"/>
    <property type="match status" value="1"/>
</dbReference>
<name>A0AAD2D3G6_EUPCR</name>
<dbReference type="InterPro" id="IPR038765">
    <property type="entry name" value="Papain-like_cys_pep_sf"/>
</dbReference>
<proteinExistence type="inferred from homology"/>
<reference evidence="4" key="1">
    <citation type="submission" date="2023-07" db="EMBL/GenBank/DDBJ databases">
        <authorList>
            <consortium name="AG Swart"/>
            <person name="Singh M."/>
            <person name="Singh A."/>
            <person name="Seah K."/>
            <person name="Emmerich C."/>
        </authorList>
    </citation>
    <scope>NUCLEOTIDE SEQUENCE</scope>
    <source>
        <strain evidence="4">DP1</strain>
    </source>
</reference>
<dbReference type="SUPFAM" id="SSF54001">
    <property type="entry name" value="Cysteine proteinases"/>
    <property type="match status" value="1"/>
</dbReference>
<dbReference type="InterPro" id="IPR000668">
    <property type="entry name" value="Peptidase_C1A_C"/>
</dbReference>
<evidence type="ECO:0000259" key="3">
    <source>
        <dbReference type="SMART" id="SM00645"/>
    </source>
</evidence>
<dbReference type="GO" id="GO:0008234">
    <property type="term" value="F:cysteine-type peptidase activity"/>
    <property type="evidence" value="ECO:0007669"/>
    <property type="project" value="InterPro"/>
</dbReference>
<comment type="similarity">
    <text evidence="1">Belongs to the peptidase C1 family.</text>
</comment>
<dbReference type="PANTHER" id="PTHR12411">
    <property type="entry name" value="CYSTEINE PROTEASE FAMILY C1-RELATED"/>
    <property type="match status" value="1"/>
</dbReference>
<evidence type="ECO:0000313" key="5">
    <source>
        <dbReference type="Proteomes" id="UP001295684"/>
    </source>
</evidence>
<organism evidence="4 5">
    <name type="scientific">Euplotes crassus</name>
    <dbReference type="NCBI Taxonomy" id="5936"/>
    <lineage>
        <taxon>Eukaryota</taxon>
        <taxon>Sar</taxon>
        <taxon>Alveolata</taxon>
        <taxon>Ciliophora</taxon>
        <taxon>Intramacronucleata</taxon>
        <taxon>Spirotrichea</taxon>
        <taxon>Hypotrichia</taxon>
        <taxon>Euplotida</taxon>
        <taxon>Euplotidae</taxon>
        <taxon>Moneuplotes</taxon>
    </lineage>
</organism>
<feature type="domain" description="Peptidase C1A papain C-terminal" evidence="3">
    <location>
        <begin position="57"/>
        <end position="260"/>
    </location>
</feature>
<comment type="caution">
    <text evidence="4">The sequence shown here is derived from an EMBL/GenBank/DDBJ whole genome shotgun (WGS) entry which is preliminary data.</text>
</comment>
<sequence>MLYQNTQTKGFNLRDITSKLAKCLLILMLAISLVHSSEIATLLKTPRDEKFSSEAFLPDKFDAREKWPNCFDSLPDLKTYSSNDVLPAQILSERFCIMDPSSYNIHLSSQQIVECATEGGWKYLSKNGVMTKGCYPDFPRKTVCDDKCLDNKAFETRYFAKGLRNVTYSIREELMAKGPVSAPLKLGASFKSYTDGIFSDCGGTRGTVETVKIVGWNREGDVPYWIVSTNRGSDWGENGYAKVQQTVSCSLFLEDAYAADPKI</sequence>
<dbReference type="Proteomes" id="UP001295684">
    <property type="component" value="Unassembled WGS sequence"/>
</dbReference>
<dbReference type="GO" id="GO:0006508">
    <property type="term" value="P:proteolysis"/>
    <property type="evidence" value="ECO:0007669"/>
    <property type="project" value="InterPro"/>
</dbReference>